<accession>A0AAD2H592</accession>
<dbReference type="Proteomes" id="UP001295794">
    <property type="component" value="Unassembled WGS sequence"/>
</dbReference>
<feature type="region of interest" description="Disordered" evidence="1">
    <location>
        <begin position="144"/>
        <end position="176"/>
    </location>
</feature>
<reference evidence="2" key="1">
    <citation type="submission" date="2023-11" db="EMBL/GenBank/DDBJ databases">
        <authorList>
            <person name="De Vega J J."/>
            <person name="De Vega J J."/>
        </authorList>
    </citation>
    <scope>NUCLEOTIDE SEQUENCE</scope>
</reference>
<evidence type="ECO:0000313" key="3">
    <source>
        <dbReference type="Proteomes" id="UP001295794"/>
    </source>
</evidence>
<dbReference type="EMBL" id="CAVNYO010000146">
    <property type="protein sequence ID" value="CAK5269371.1"/>
    <property type="molecule type" value="Genomic_DNA"/>
</dbReference>
<feature type="compositionally biased region" description="Polar residues" evidence="1">
    <location>
        <begin position="270"/>
        <end position="280"/>
    </location>
</feature>
<sequence length="419" mass="46206">MITSRFAPNSRFSLSLTSPVPISFMSDPLAVQLNDLATANSDGLLNEEEYRLLRQNLFERYAGGTEVPSVNTSFSLKPRTIEPTLKRVEFVQQTPSRPPHHRSKLSGVALLLRRAASRKAVPGPSSPPNVIRLNLFPRVFSKRRADESLDKPRSSAEMKGASSPTRLSQPKDKFDISMASPSRSAYATRPSNDVIPQVNVDTFDDSNLHTAEDIQKAIYIVEEESRRLIAAFNNLETSAVIRYRQLHSSSPASNHRPQPSLSRSRSTIYHMSPRSTSVPDTQSVRSSSSLRTTKSTASLFQGAEVPPSSLPRTTSKITRKGSISSLSSSFLSVGRSAVAGLSHNRSVSHASHSATHLPLRTAGTMMEILNPNTPLGEGGGELADVRRRRQEVMDRCEARLSFLRAKLKSIELRAKLMRH</sequence>
<gene>
    <name evidence="2" type="ORF">MYCIT1_LOCUS13033</name>
</gene>
<evidence type="ECO:0000256" key="1">
    <source>
        <dbReference type="SAM" id="MobiDB-lite"/>
    </source>
</evidence>
<feature type="compositionally biased region" description="Basic and acidic residues" evidence="1">
    <location>
        <begin position="144"/>
        <end position="156"/>
    </location>
</feature>
<keyword evidence="3" id="KW-1185">Reference proteome</keyword>
<proteinExistence type="predicted"/>
<protein>
    <submittedName>
        <fullName evidence="2">Uncharacterized protein</fullName>
    </submittedName>
</protein>
<comment type="caution">
    <text evidence="2">The sequence shown here is derived from an EMBL/GenBank/DDBJ whole genome shotgun (WGS) entry which is preliminary data.</text>
</comment>
<dbReference type="AlphaFoldDB" id="A0AAD2H592"/>
<evidence type="ECO:0000313" key="2">
    <source>
        <dbReference type="EMBL" id="CAK5269371.1"/>
    </source>
</evidence>
<feature type="compositionally biased region" description="Low complexity" evidence="1">
    <location>
        <begin position="281"/>
        <end position="298"/>
    </location>
</feature>
<name>A0AAD2H592_9AGAR</name>
<feature type="region of interest" description="Disordered" evidence="1">
    <location>
        <begin position="270"/>
        <end position="316"/>
    </location>
</feature>
<organism evidence="2 3">
    <name type="scientific">Mycena citricolor</name>
    <dbReference type="NCBI Taxonomy" id="2018698"/>
    <lineage>
        <taxon>Eukaryota</taxon>
        <taxon>Fungi</taxon>
        <taxon>Dikarya</taxon>
        <taxon>Basidiomycota</taxon>
        <taxon>Agaricomycotina</taxon>
        <taxon>Agaricomycetes</taxon>
        <taxon>Agaricomycetidae</taxon>
        <taxon>Agaricales</taxon>
        <taxon>Marasmiineae</taxon>
        <taxon>Mycenaceae</taxon>
        <taxon>Mycena</taxon>
    </lineage>
</organism>